<dbReference type="RefSeq" id="WP_246121147.1">
    <property type="nucleotide sequence ID" value="NZ_VIWO01000003.1"/>
</dbReference>
<dbReference type="EMBL" id="VIWO01000003">
    <property type="protein sequence ID" value="TWF41533.1"/>
    <property type="molecule type" value="Genomic_DNA"/>
</dbReference>
<name>A0A561PTT8_9BACT</name>
<dbReference type="InterPro" id="IPR024775">
    <property type="entry name" value="DinB-like"/>
</dbReference>
<dbReference type="SUPFAM" id="SSF109854">
    <property type="entry name" value="DinB/YfiT-like putative metalloenzymes"/>
    <property type="match status" value="1"/>
</dbReference>
<dbReference type="Proteomes" id="UP000320811">
    <property type="component" value="Unassembled WGS sequence"/>
</dbReference>
<evidence type="ECO:0000313" key="3">
    <source>
        <dbReference type="Proteomes" id="UP000320811"/>
    </source>
</evidence>
<dbReference type="Pfam" id="PF12867">
    <property type="entry name" value="DinB_2"/>
    <property type="match status" value="1"/>
</dbReference>
<comment type="caution">
    <text evidence="2">The sequence shown here is derived from an EMBL/GenBank/DDBJ whole genome shotgun (WGS) entry which is preliminary data.</text>
</comment>
<dbReference type="NCBIfam" id="NF009807">
    <property type="entry name" value="PRK13291.1"/>
    <property type="match status" value="1"/>
</dbReference>
<evidence type="ECO:0000313" key="2">
    <source>
        <dbReference type="EMBL" id="TWF41533.1"/>
    </source>
</evidence>
<feature type="domain" description="DinB-like" evidence="1">
    <location>
        <begin position="35"/>
        <end position="167"/>
    </location>
</feature>
<evidence type="ECO:0000259" key="1">
    <source>
        <dbReference type="Pfam" id="PF12867"/>
    </source>
</evidence>
<dbReference type="InterPro" id="IPR034660">
    <property type="entry name" value="DinB/YfiT-like"/>
</dbReference>
<sequence length="176" mass="20581">MMEALKYPIGRFEPLPAYTPAMLQGFIRDIHYLPQLIEIAVQHLDEYQLQTPYRPEGWTVAQVVHHLADSHMNGYTRMKLALTEDKPVIKPYEEGAWALLPDVAATPINVSITLLHALHTRWTNLMERLEEADWERTFIHPANGTQHNLKTHAANYAWHGKHHLEHILRLKERMDW</sequence>
<proteinExistence type="predicted"/>
<dbReference type="Gene3D" id="1.20.120.450">
    <property type="entry name" value="dinb family like domain"/>
    <property type="match status" value="1"/>
</dbReference>
<accession>A0A561PTT8</accession>
<gene>
    <name evidence="2" type="ORF">FHW36_103337</name>
</gene>
<reference evidence="2 3" key="1">
    <citation type="submission" date="2019-06" db="EMBL/GenBank/DDBJ databases">
        <title>Sorghum-associated microbial communities from plants grown in Nebraska, USA.</title>
        <authorList>
            <person name="Schachtman D."/>
        </authorList>
    </citation>
    <scope>NUCLEOTIDE SEQUENCE [LARGE SCALE GENOMIC DNA]</scope>
    <source>
        <strain evidence="2 3">1209</strain>
    </source>
</reference>
<dbReference type="AlphaFoldDB" id="A0A561PTT8"/>
<organism evidence="2 3">
    <name type="scientific">Chitinophaga polysaccharea</name>
    <dbReference type="NCBI Taxonomy" id="1293035"/>
    <lineage>
        <taxon>Bacteria</taxon>
        <taxon>Pseudomonadati</taxon>
        <taxon>Bacteroidota</taxon>
        <taxon>Chitinophagia</taxon>
        <taxon>Chitinophagales</taxon>
        <taxon>Chitinophagaceae</taxon>
        <taxon>Chitinophaga</taxon>
    </lineage>
</organism>
<keyword evidence="3" id="KW-1185">Reference proteome</keyword>
<protein>
    <submittedName>
        <fullName evidence="2">DinB family protein</fullName>
    </submittedName>
</protein>